<protein>
    <submittedName>
        <fullName evidence="1">Uncharacterized protein</fullName>
    </submittedName>
</protein>
<dbReference type="Proteomes" id="UP000502665">
    <property type="component" value="Chromosome"/>
</dbReference>
<gene>
    <name evidence="1" type="ORF">G9272_26980</name>
</gene>
<proteinExistence type="predicted"/>
<keyword evidence="2" id="KW-1185">Reference proteome</keyword>
<organism evidence="1 2">
    <name type="scientific">Streptomyces asoensis</name>
    <dbReference type="NCBI Taxonomy" id="249586"/>
    <lineage>
        <taxon>Bacteria</taxon>
        <taxon>Bacillati</taxon>
        <taxon>Actinomycetota</taxon>
        <taxon>Actinomycetes</taxon>
        <taxon>Kitasatosporales</taxon>
        <taxon>Streptomycetaceae</taxon>
        <taxon>Streptomyces</taxon>
    </lineage>
</organism>
<evidence type="ECO:0000313" key="2">
    <source>
        <dbReference type="Proteomes" id="UP000502665"/>
    </source>
</evidence>
<evidence type="ECO:0000313" key="1">
    <source>
        <dbReference type="EMBL" id="QJT03471.1"/>
    </source>
</evidence>
<sequence length="438" mass="45137">MTVRAAWLTETGQTREDTRVTLSGLLTPNALVAENIPLKARGGIVPGGFALSGATGGMTLTIGTGRAFVQGGRTNQGTYPVAVTEPESLTIDDGDPTHQRIDLVELVVQDSTYDGTADTVARVRLVKGTPAATPQQPVGPDGSTLPLYRILVPAGASAGSGGLAWDSAVTNLRYATVALGGIVPAAGFSGAYAGQYRDNAGVLERWDGTAWVAYPKGVGGIPPAGTLTAGSYAGQYQEDPTGPLQRWNGSAWVAYPKSVGGIAPSGTVATGGYPGQYREDSAGLLQRWNGSAWSYAEGRTTLLLSVSQISMQSMAHGTWTQVSMPSTDVDDAAGWSGSNTYTVPRAGWWRVAANVSWSTESTSGSRGARLHLNGTGVPRATWLVGAGPAITSVGGTALFRCAAGDKLALYAFQNSGSAVSTLGGSGYSTNLTAEWIKS</sequence>
<name>A0A6M4WUY5_9ACTN</name>
<dbReference type="RefSeq" id="WP_171398911.1">
    <property type="nucleotide sequence ID" value="NZ_CP049838.1"/>
</dbReference>
<dbReference type="EMBL" id="CP049838">
    <property type="protein sequence ID" value="QJT03471.1"/>
    <property type="molecule type" value="Genomic_DNA"/>
</dbReference>
<reference evidence="1" key="1">
    <citation type="submission" date="2020-03" db="EMBL/GenBank/DDBJ databases">
        <title>Molecular networking-based the target discovery of potent antiproliferative macrolactams: 5/6/7/16 polycyclic ansamycins and glycosylated trienomycin from Streptomyces cacaoi subsp. asoensis.</title>
        <authorList>
            <person name="Liu L.-L."/>
        </authorList>
    </citation>
    <scope>NUCLEOTIDE SEQUENCE [LARGE SCALE GENOMIC DNA]</scope>
    <source>
        <strain evidence="1">H2S5</strain>
    </source>
</reference>
<dbReference type="AlphaFoldDB" id="A0A6M4WUY5"/>
<accession>A0A6M4WUY5</accession>